<sequence length="220" mass="25893">MKDIKCGVIQDLLPLYVDDVVSSDTKEMVENHLKHCEECQKEYALMKRNLSIPAERSTTAFQKINKKWRKRKVVISIFSILLTTLVLFGAFTFLFHFERLIPYSDDLFDIKMDQDNQLVSTYYGKSYNSIGEHHPVLVNVNGEEKNVTFISYYQTIADSPSNNLINDEKVSPEKGYEWRFSESEKIDAIYYVDFERVKYPTNNNTWKELMEQGVLVWERE</sequence>
<dbReference type="Gene3D" id="1.10.10.1320">
    <property type="entry name" value="Anti-sigma factor, zinc-finger domain"/>
    <property type="match status" value="1"/>
</dbReference>
<evidence type="ECO:0000313" key="6">
    <source>
        <dbReference type="Proteomes" id="UP000593626"/>
    </source>
</evidence>
<comment type="similarity">
    <text evidence="1">Belongs to the zinc-associated anti-sigma factor (ZAS) superfamily. Anti-sigma-W factor family.</text>
</comment>
<protein>
    <recommendedName>
        <fullName evidence="2">Anti-sigma-W factor RsiW</fullName>
    </recommendedName>
</protein>
<feature type="domain" description="Putative zinc-finger" evidence="4">
    <location>
        <begin position="6"/>
        <end position="40"/>
    </location>
</feature>
<dbReference type="InterPro" id="IPR041916">
    <property type="entry name" value="Anti_sigma_zinc_sf"/>
</dbReference>
<dbReference type="AlphaFoldDB" id="A0A7S8CE40"/>
<evidence type="ECO:0000256" key="3">
    <source>
        <dbReference type="SAM" id="Phobius"/>
    </source>
</evidence>
<dbReference type="Pfam" id="PF13490">
    <property type="entry name" value="zf-HC2"/>
    <property type="match status" value="1"/>
</dbReference>
<dbReference type="KEGG" id="mcui:G8O30_15585"/>
<keyword evidence="6" id="KW-1185">Reference proteome</keyword>
<accession>A0A7S8CE40</accession>
<keyword evidence="3" id="KW-1133">Transmembrane helix</keyword>
<dbReference type="EMBL" id="CP049742">
    <property type="protein sequence ID" value="QPC48237.1"/>
    <property type="molecule type" value="Genomic_DNA"/>
</dbReference>
<evidence type="ECO:0000313" key="5">
    <source>
        <dbReference type="EMBL" id="QPC48237.1"/>
    </source>
</evidence>
<dbReference type="Proteomes" id="UP000593626">
    <property type="component" value="Chromosome"/>
</dbReference>
<keyword evidence="3" id="KW-0812">Transmembrane</keyword>
<gene>
    <name evidence="5" type="ORF">G8O30_15585</name>
</gene>
<organism evidence="5 6">
    <name type="scientific">Mangrovibacillus cuniculi</name>
    <dbReference type="NCBI Taxonomy" id="2593652"/>
    <lineage>
        <taxon>Bacteria</taxon>
        <taxon>Bacillati</taxon>
        <taxon>Bacillota</taxon>
        <taxon>Bacilli</taxon>
        <taxon>Bacillales</taxon>
        <taxon>Bacillaceae</taxon>
        <taxon>Mangrovibacillus</taxon>
    </lineage>
</organism>
<keyword evidence="3" id="KW-0472">Membrane</keyword>
<dbReference type="InterPro" id="IPR027383">
    <property type="entry name" value="Znf_put"/>
</dbReference>
<reference evidence="5 6" key="1">
    <citation type="submission" date="2019-07" db="EMBL/GenBank/DDBJ databases">
        <title>Genome sequence of 2 isolates from Red Sea Mangroves.</title>
        <authorList>
            <person name="Sefrji F."/>
            <person name="Michoud G."/>
            <person name="Merlino G."/>
            <person name="Daffonchio D."/>
        </authorList>
    </citation>
    <scope>NUCLEOTIDE SEQUENCE [LARGE SCALE GENOMIC DNA]</scope>
    <source>
        <strain evidence="5 6">R1DC41</strain>
    </source>
</reference>
<proteinExistence type="inferred from homology"/>
<feature type="transmembrane region" description="Helical" evidence="3">
    <location>
        <begin position="73"/>
        <end position="97"/>
    </location>
</feature>
<evidence type="ECO:0000256" key="1">
    <source>
        <dbReference type="ARBA" id="ARBA00024353"/>
    </source>
</evidence>
<evidence type="ECO:0000256" key="2">
    <source>
        <dbReference type="ARBA" id="ARBA00024438"/>
    </source>
</evidence>
<name>A0A7S8CE40_9BACI</name>
<dbReference type="RefSeq" id="WP_239672924.1">
    <property type="nucleotide sequence ID" value="NZ_CP049742.1"/>
</dbReference>
<evidence type="ECO:0000259" key="4">
    <source>
        <dbReference type="Pfam" id="PF13490"/>
    </source>
</evidence>